<dbReference type="GO" id="GO:0005524">
    <property type="term" value="F:ATP binding"/>
    <property type="evidence" value="ECO:0007669"/>
    <property type="project" value="UniProtKB-KW"/>
</dbReference>
<dbReference type="Gene3D" id="1.20.1560.10">
    <property type="entry name" value="ABC transporter type 1, transmembrane domain"/>
    <property type="match status" value="1"/>
</dbReference>
<evidence type="ECO:0000256" key="16">
    <source>
        <dbReference type="ARBA" id="ARBA00041416"/>
    </source>
</evidence>
<dbReference type="Pfam" id="PF00005">
    <property type="entry name" value="ABC_tran"/>
    <property type="match status" value="1"/>
</dbReference>
<evidence type="ECO:0000256" key="1">
    <source>
        <dbReference type="ARBA" id="ARBA00004448"/>
    </source>
</evidence>
<comment type="subcellular location">
    <subcellularLocation>
        <location evidence="1">Mitochondrion inner membrane</location>
        <topology evidence="1">Multi-pass membrane protein</topology>
    </subcellularLocation>
</comment>
<organism evidence="21">
    <name type="scientific">Scylla olivacea</name>
    <name type="common">Orange mud crab</name>
    <name type="synonym">Cancer olivacea</name>
    <dbReference type="NCBI Taxonomy" id="85551"/>
    <lineage>
        <taxon>Eukaryota</taxon>
        <taxon>Metazoa</taxon>
        <taxon>Ecdysozoa</taxon>
        <taxon>Arthropoda</taxon>
        <taxon>Crustacea</taxon>
        <taxon>Multicrustacea</taxon>
        <taxon>Malacostraca</taxon>
        <taxon>Eumalacostraca</taxon>
        <taxon>Eucarida</taxon>
        <taxon>Decapoda</taxon>
        <taxon>Pleocyemata</taxon>
        <taxon>Brachyura</taxon>
        <taxon>Eubrachyura</taxon>
        <taxon>Portunoidea</taxon>
        <taxon>Portunidae</taxon>
        <taxon>Portuninae</taxon>
        <taxon>Scylla</taxon>
    </lineage>
</organism>
<evidence type="ECO:0000256" key="14">
    <source>
        <dbReference type="ARBA" id="ARBA00023136"/>
    </source>
</evidence>
<comment type="similarity">
    <text evidence="2">Belongs to the ABC transporter superfamily. ABCB family. Multidrug resistance exporter (TC 3.A.1.201) subfamily.</text>
</comment>
<dbReference type="EMBL" id="GDRN01086558">
    <property type="protein sequence ID" value="JAI61162.1"/>
    <property type="molecule type" value="Transcribed_RNA"/>
</dbReference>
<evidence type="ECO:0000256" key="10">
    <source>
        <dbReference type="ARBA" id="ARBA00022958"/>
    </source>
</evidence>
<dbReference type="SMART" id="SM00382">
    <property type="entry name" value="AAA"/>
    <property type="match status" value="1"/>
</dbReference>
<keyword evidence="7" id="KW-0999">Mitochondrion inner membrane</keyword>
<keyword evidence="9" id="KW-0809">Transit peptide</keyword>
<evidence type="ECO:0000256" key="6">
    <source>
        <dbReference type="ARBA" id="ARBA00022741"/>
    </source>
</evidence>
<protein>
    <recommendedName>
        <fullName evidence="15">Mitochondrial potassium channel ATP-binding subunit</fullName>
    </recommendedName>
    <alternativeName>
        <fullName evidence="17">ATP-binding cassette sub-family B member 8, mitochondrial</fullName>
    </alternativeName>
    <alternativeName>
        <fullName evidence="16">Mitochondrial sulfonylurea-receptor</fullName>
    </alternativeName>
</protein>
<keyword evidence="6" id="KW-0547">Nucleotide-binding</keyword>
<keyword evidence="5 18" id="KW-0812">Transmembrane</keyword>
<dbReference type="Pfam" id="PF00664">
    <property type="entry name" value="ABC_membrane"/>
    <property type="match status" value="1"/>
</dbReference>
<proteinExistence type="inferred from homology"/>
<dbReference type="GO" id="GO:0016887">
    <property type="term" value="F:ATP hydrolysis activity"/>
    <property type="evidence" value="ECO:0007669"/>
    <property type="project" value="InterPro"/>
</dbReference>
<evidence type="ECO:0000256" key="8">
    <source>
        <dbReference type="ARBA" id="ARBA00022840"/>
    </source>
</evidence>
<evidence type="ECO:0000256" key="4">
    <source>
        <dbReference type="ARBA" id="ARBA00022538"/>
    </source>
</evidence>
<keyword evidence="10" id="KW-0630">Potassium</keyword>
<dbReference type="EMBL" id="GDRN01086559">
    <property type="protein sequence ID" value="JAI61161.1"/>
    <property type="molecule type" value="Transcribed_RNA"/>
</dbReference>
<evidence type="ECO:0000256" key="7">
    <source>
        <dbReference type="ARBA" id="ARBA00022792"/>
    </source>
</evidence>
<dbReference type="CDD" id="cd03249">
    <property type="entry name" value="ABC_MTABC3_MDL1_MDL2"/>
    <property type="match status" value="1"/>
</dbReference>
<dbReference type="FunFam" id="1.20.1560.10:FF:000016">
    <property type="entry name" value="ATP-binding cassette sub-family B member 8, mitochondrial"/>
    <property type="match status" value="1"/>
</dbReference>
<keyword evidence="13" id="KW-0496">Mitochondrion</keyword>
<evidence type="ECO:0000256" key="2">
    <source>
        <dbReference type="ARBA" id="ARBA00007577"/>
    </source>
</evidence>
<reference evidence="21" key="1">
    <citation type="submission" date="2015-09" db="EMBL/GenBank/DDBJ databases">
        <title>Scylla olivacea transcriptome.</title>
        <authorList>
            <person name="Ikhwanuddin M."/>
        </authorList>
    </citation>
    <scope>NUCLEOTIDE SEQUENCE</scope>
</reference>
<name>A0A0P4WAB7_SCYOL</name>
<dbReference type="GO" id="GO:0090374">
    <property type="term" value="P:oligopeptide export from mitochondrion"/>
    <property type="evidence" value="ECO:0007669"/>
    <property type="project" value="TreeGrafter"/>
</dbReference>
<dbReference type="InterPro" id="IPR017871">
    <property type="entry name" value="ABC_transporter-like_CS"/>
</dbReference>
<dbReference type="GO" id="GO:0006813">
    <property type="term" value="P:potassium ion transport"/>
    <property type="evidence" value="ECO:0007669"/>
    <property type="project" value="UniProtKB-KW"/>
</dbReference>
<evidence type="ECO:0000256" key="17">
    <source>
        <dbReference type="ARBA" id="ARBA00042968"/>
    </source>
</evidence>
<dbReference type="Gene3D" id="3.40.50.300">
    <property type="entry name" value="P-loop containing nucleotide triphosphate hydrolases"/>
    <property type="match status" value="1"/>
</dbReference>
<dbReference type="InterPro" id="IPR003593">
    <property type="entry name" value="AAA+_ATPase"/>
</dbReference>
<dbReference type="GO" id="GO:0015421">
    <property type="term" value="F:ABC-type oligopeptide transporter activity"/>
    <property type="evidence" value="ECO:0007669"/>
    <property type="project" value="TreeGrafter"/>
</dbReference>
<dbReference type="PROSITE" id="PS50929">
    <property type="entry name" value="ABC_TM1F"/>
    <property type="match status" value="1"/>
</dbReference>
<evidence type="ECO:0000256" key="13">
    <source>
        <dbReference type="ARBA" id="ARBA00023128"/>
    </source>
</evidence>
<accession>A0A0P4WAB7</accession>
<sequence length="712" mass="77609">MMLLGCGSPARRILTQVKHGLSLVRSSEMYVRLPLRQGRAGNFRNFAVSEAAQTIRGRGVPGEGISLLLRVSIGTGCFLTVKALTTPVFSECKAHKPAKEIYDRRLGAEDSKDTKDPPFDWLAFWHLLKPQLHHFLAAVVSALVVSLANIQVPILLGEVVNVVARFTSEAAREGRSFPQEIAAPVLKLVKYYFIQAAFTLSYISFLTRMGERIADDLRKQLFATLLKQDMAFYDQHKTGELVNRLTADVQDFKSSFKLCISQGMRSVTQIIGCGISLYMISPQLAGLTGVFVPVVIGVGTALGSLLRSLSREAQHQVARATAVADECLANMRTVRAFAMEDSEKNLFTQELDKSRLLNEALGMGIGIFQAGSNLFLNGIVLGCLWCGGQLMATSQLQPGDLMSFLVAAQTIQKSLAQLGIMFGTYVRGISAGARVFEYIKLQPTIPMRGGKIIPYHTLMGNIEFRNVSFAYPTRSNQEVLHDFSLSIPAGSIVALVGVSGGGKSTVAQLLERFYDVSSGSITIDGEDLRSLDPSWLRGRVIGFINQEPVLFATSIMENIRYGFPDATDAEVIEAAKKANAHNFIKAFPSGYNTVVGERGVTVSGGQKQRIAIARALLKNPRILVLDEATSALDAESEAVVQAALESCLEGRTVLVIAHRLSTIQKADVIAVMSNGKLAETGKHETLKKAGGIYAELIRQQQREERASKTWGF</sequence>
<evidence type="ECO:0000256" key="11">
    <source>
        <dbReference type="ARBA" id="ARBA00022989"/>
    </source>
</evidence>
<evidence type="ECO:0000256" key="18">
    <source>
        <dbReference type="SAM" id="Phobius"/>
    </source>
</evidence>
<dbReference type="PANTHER" id="PTHR43394">
    <property type="entry name" value="ATP-DEPENDENT PERMEASE MDL1, MITOCHONDRIAL"/>
    <property type="match status" value="1"/>
</dbReference>
<dbReference type="PROSITE" id="PS50893">
    <property type="entry name" value="ABC_TRANSPORTER_2"/>
    <property type="match status" value="1"/>
</dbReference>
<dbReference type="PROSITE" id="PS00211">
    <property type="entry name" value="ABC_TRANSPORTER_1"/>
    <property type="match status" value="1"/>
</dbReference>
<dbReference type="InterPro" id="IPR039421">
    <property type="entry name" value="Type_1_exporter"/>
</dbReference>
<dbReference type="GO" id="GO:0005743">
    <property type="term" value="C:mitochondrial inner membrane"/>
    <property type="evidence" value="ECO:0007669"/>
    <property type="project" value="UniProtKB-SubCell"/>
</dbReference>
<evidence type="ECO:0000259" key="19">
    <source>
        <dbReference type="PROSITE" id="PS50893"/>
    </source>
</evidence>
<dbReference type="SUPFAM" id="SSF52540">
    <property type="entry name" value="P-loop containing nucleoside triphosphate hydrolases"/>
    <property type="match status" value="1"/>
</dbReference>
<evidence type="ECO:0000256" key="9">
    <source>
        <dbReference type="ARBA" id="ARBA00022946"/>
    </source>
</evidence>
<keyword evidence="8" id="KW-0067">ATP-binding</keyword>
<evidence type="ECO:0000256" key="5">
    <source>
        <dbReference type="ARBA" id="ARBA00022692"/>
    </source>
</evidence>
<dbReference type="CDD" id="cd18574">
    <property type="entry name" value="ABC_6TM_ABCB8_like"/>
    <property type="match status" value="1"/>
</dbReference>
<keyword evidence="4" id="KW-0633">Potassium transport</keyword>
<evidence type="ECO:0000256" key="15">
    <source>
        <dbReference type="ARBA" id="ARBA00040439"/>
    </source>
</evidence>
<evidence type="ECO:0000259" key="20">
    <source>
        <dbReference type="PROSITE" id="PS50929"/>
    </source>
</evidence>
<keyword evidence="3" id="KW-0813">Transport</keyword>
<feature type="transmembrane region" description="Helical" evidence="18">
    <location>
        <begin position="284"/>
        <end position="306"/>
    </location>
</feature>
<feature type="domain" description="ABC transmembrane type-1" evidence="20">
    <location>
        <begin position="136"/>
        <end position="427"/>
    </location>
</feature>
<dbReference type="SUPFAM" id="SSF90123">
    <property type="entry name" value="ABC transporter transmembrane region"/>
    <property type="match status" value="1"/>
</dbReference>
<dbReference type="InterPro" id="IPR027417">
    <property type="entry name" value="P-loop_NTPase"/>
</dbReference>
<evidence type="ECO:0000256" key="12">
    <source>
        <dbReference type="ARBA" id="ARBA00023065"/>
    </source>
</evidence>
<evidence type="ECO:0000256" key="3">
    <source>
        <dbReference type="ARBA" id="ARBA00022448"/>
    </source>
</evidence>
<keyword evidence="12" id="KW-0406">Ion transport</keyword>
<dbReference type="AlphaFoldDB" id="A0A0P4WAB7"/>
<keyword evidence="14 18" id="KW-0472">Membrane</keyword>
<evidence type="ECO:0000313" key="21">
    <source>
        <dbReference type="EMBL" id="JAI61162.1"/>
    </source>
</evidence>
<dbReference type="FunFam" id="3.40.50.300:FF:000403">
    <property type="entry name" value="ATP-binding cassette sub-family B member 8, mitochondrial"/>
    <property type="match status" value="1"/>
</dbReference>
<dbReference type="InterPro" id="IPR003439">
    <property type="entry name" value="ABC_transporter-like_ATP-bd"/>
</dbReference>
<feature type="domain" description="ABC transporter" evidence="19">
    <location>
        <begin position="462"/>
        <end position="699"/>
    </location>
</feature>
<dbReference type="PANTHER" id="PTHR43394:SF17">
    <property type="entry name" value="MITOCHONDRIAL POTASSIUM CHANNEL ATP-BINDING SUBUNIT"/>
    <property type="match status" value="1"/>
</dbReference>
<keyword evidence="11 18" id="KW-1133">Transmembrane helix</keyword>
<dbReference type="InterPro" id="IPR036640">
    <property type="entry name" value="ABC1_TM_sf"/>
</dbReference>
<dbReference type="InterPro" id="IPR011527">
    <property type="entry name" value="ABC1_TM_dom"/>
</dbReference>